<evidence type="ECO:0000313" key="2">
    <source>
        <dbReference type="EMBL" id="UWP84213.1"/>
    </source>
</evidence>
<accession>A0ABY5W2I4</accession>
<gene>
    <name evidence="2" type="ORF">Dfulv_08230</name>
</gene>
<sequence length="204" mass="20921">MPLPLLIRRSGRTVVGLAGAFVGLAMLFLTSRAVFATGGDGVAVGRLVCGVIFLALGAGPFLLLDKEFWRSTLRTGYKPPEPVVLLPLAVPAPGKTPREAAGREHGRVLEVLDARGPAEPPRPVGADPGKLASALERLGRLHGAGELTDAEIHGRKAAAAGHVSWGGAMSRTSAGLKICPPVLRAAAILGGAALGVVANRWITG</sequence>
<dbReference type="Proteomes" id="UP001059617">
    <property type="component" value="Chromosome"/>
</dbReference>
<evidence type="ECO:0000256" key="1">
    <source>
        <dbReference type="SAM" id="Phobius"/>
    </source>
</evidence>
<name>A0ABY5W2I4_9ACTN</name>
<evidence type="ECO:0008006" key="4">
    <source>
        <dbReference type="Google" id="ProtNLM"/>
    </source>
</evidence>
<protein>
    <recommendedName>
        <fullName evidence="4">SHOCT domain-containing protein</fullName>
    </recommendedName>
</protein>
<keyword evidence="1" id="KW-0812">Transmembrane</keyword>
<organism evidence="2 3">
    <name type="scientific">Dactylosporangium fulvum</name>
    <dbReference type="NCBI Taxonomy" id="53359"/>
    <lineage>
        <taxon>Bacteria</taxon>
        <taxon>Bacillati</taxon>
        <taxon>Actinomycetota</taxon>
        <taxon>Actinomycetes</taxon>
        <taxon>Micromonosporales</taxon>
        <taxon>Micromonosporaceae</taxon>
        <taxon>Dactylosporangium</taxon>
    </lineage>
</organism>
<feature type="transmembrane region" description="Helical" evidence="1">
    <location>
        <begin position="43"/>
        <end position="64"/>
    </location>
</feature>
<proteinExistence type="predicted"/>
<reference evidence="2" key="2">
    <citation type="submission" date="2022-09" db="EMBL/GenBank/DDBJ databases">
        <title>Biosynthetic gene clusters of Dactylosporangioum fulvum.</title>
        <authorList>
            <person name="Caradec T."/>
        </authorList>
    </citation>
    <scope>NUCLEOTIDE SEQUENCE</scope>
    <source>
        <strain evidence="2">NRRL B-16292</strain>
    </source>
</reference>
<keyword evidence="3" id="KW-1185">Reference proteome</keyword>
<evidence type="ECO:0000313" key="3">
    <source>
        <dbReference type="Proteomes" id="UP001059617"/>
    </source>
</evidence>
<dbReference type="RefSeq" id="WP_259862044.1">
    <property type="nucleotide sequence ID" value="NZ_BAAAST010000117.1"/>
</dbReference>
<dbReference type="EMBL" id="CP073720">
    <property type="protein sequence ID" value="UWP84213.1"/>
    <property type="molecule type" value="Genomic_DNA"/>
</dbReference>
<keyword evidence="1" id="KW-0472">Membrane</keyword>
<keyword evidence="1" id="KW-1133">Transmembrane helix</keyword>
<reference evidence="2" key="1">
    <citation type="submission" date="2021-04" db="EMBL/GenBank/DDBJ databases">
        <authorList>
            <person name="Hartkoorn R.C."/>
            <person name="Beaudoing E."/>
            <person name="Hot D."/>
        </authorList>
    </citation>
    <scope>NUCLEOTIDE SEQUENCE</scope>
    <source>
        <strain evidence="2">NRRL B-16292</strain>
    </source>
</reference>